<evidence type="ECO:0000256" key="6">
    <source>
        <dbReference type="ARBA" id="ARBA00047683"/>
    </source>
</evidence>
<proteinExistence type="inferred from homology"/>
<dbReference type="Gene3D" id="3.60.120.10">
    <property type="entry name" value="Anthranilate synthase"/>
    <property type="match status" value="1"/>
</dbReference>
<evidence type="ECO:0000256" key="7">
    <source>
        <dbReference type="PIRNR" id="PIRNR001373"/>
    </source>
</evidence>
<evidence type="ECO:0000256" key="1">
    <source>
        <dbReference type="ARBA" id="ARBA00001946"/>
    </source>
</evidence>
<evidence type="ECO:0000313" key="11">
    <source>
        <dbReference type="Proteomes" id="UP000509742"/>
    </source>
</evidence>
<dbReference type="InterPro" id="IPR019999">
    <property type="entry name" value="Anth_synth_I-like"/>
</dbReference>
<keyword evidence="4" id="KW-0460">Magnesium</keyword>
<keyword evidence="7" id="KW-0057">Aromatic amino acid biosynthesis</keyword>
<feature type="domain" description="Chorismate-utilising enzyme C-terminal" evidence="8">
    <location>
        <begin position="233"/>
        <end position="493"/>
    </location>
</feature>
<comment type="catalytic activity">
    <reaction evidence="6 7">
        <text>chorismate + L-glutamine = anthranilate + pyruvate + L-glutamate + H(+)</text>
        <dbReference type="Rhea" id="RHEA:21732"/>
        <dbReference type="ChEBI" id="CHEBI:15361"/>
        <dbReference type="ChEBI" id="CHEBI:15378"/>
        <dbReference type="ChEBI" id="CHEBI:16567"/>
        <dbReference type="ChEBI" id="CHEBI:29748"/>
        <dbReference type="ChEBI" id="CHEBI:29985"/>
        <dbReference type="ChEBI" id="CHEBI:58359"/>
        <dbReference type="EC" id="4.1.3.27"/>
    </reaction>
</comment>
<evidence type="ECO:0000256" key="5">
    <source>
        <dbReference type="ARBA" id="ARBA00023239"/>
    </source>
</evidence>
<dbReference type="InterPro" id="IPR005801">
    <property type="entry name" value="ADC_synthase"/>
</dbReference>
<keyword evidence="11" id="KW-1185">Reference proteome</keyword>
<keyword evidence="7" id="KW-0822">Tryptophan biosynthesis</keyword>
<protein>
    <recommendedName>
        <fullName evidence="7">Anthranilate synthase component 1</fullName>
        <ecNumber evidence="7">4.1.3.27</ecNumber>
    </recommendedName>
</protein>
<evidence type="ECO:0000313" key="10">
    <source>
        <dbReference type="EMBL" id="BCD46616.1"/>
    </source>
</evidence>
<dbReference type="SUPFAM" id="SSF56322">
    <property type="entry name" value="ADC synthase"/>
    <property type="match status" value="1"/>
</dbReference>
<dbReference type="Proteomes" id="UP000509742">
    <property type="component" value="Chromosome"/>
</dbReference>
<dbReference type="Pfam" id="PF04715">
    <property type="entry name" value="Anth_synt_I_N"/>
    <property type="match status" value="1"/>
</dbReference>
<dbReference type="PANTHER" id="PTHR11236:SF49">
    <property type="entry name" value="ANTHRANILATE SYNTHASE COMPONENT 1"/>
    <property type="match status" value="1"/>
</dbReference>
<gene>
    <name evidence="10" type="primary">trpE</name>
    <name evidence="10" type="ORF">NHP190020_16550</name>
</gene>
<dbReference type="PIRSF" id="PIRSF001373">
    <property type="entry name" value="TrpE"/>
    <property type="match status" value="1"/>
</dbReference>
<comment type="pathway">
    <text evidence="7">Amino-acid biosynthesis; L-tryptophan biosynthesis; L-tryptophan from chorismate: step 1/5.</text>
</comment>
<evidence type="ECO:0000259" key="9">
    <source>
        <dbReference type="Pfam" id="PF04715"/>
    </source>
</evidence>
<name>A0ABM7L1P2_9HELI</name>
<feature type="domain" description="Anthranilate synthase component I N-terminal" evidence="9">
    <location>
        <begin position="18"/>
        <end position="185"/>
    </location>
</feature>
<keyword evidence="3" id="KW-0479">Metal-binding</keyword>
<organism evidence="10 11">
    <name type="scientific">Helicobacter suis</name>
    <dbReference type="NCBI Taxonomy" id="104628"/>
    <lineage>
        <taxon>Bacteria</taxon>
        <taxon>Pseudomonadati</taxon>
        <taxon>Campylobacterota</taxon>
        <taxon>Epsilonproteobacteria</taxon>
        <taxon>Campylobacterales</taxon>
        <taxon>Helicobacteraceae</taxon>
        <taxon>Helicobacter</taxon>
    </lineage>
</organism>
<dbReference type="EC" id="4.1.3.27" evidence="7"/>
<dbReference type="InterPro" id="IPR005257">
    <property type="entry name" value="Anth_synth_I_TrpE"/>
</dbReference>
<evidence type="ECO:0000256" key="2">
    <source>
        <dbReference type="ARBA" id="ARBA00009562"/>
    </source>
</evidence>
<dbReference type="EMBL" id="AP023036">
    <property type="protein sequence ID" value="BCD46616.1"/>
    <property type="molecule type" value="Genomic_DNA"/>
</dbReference>
<comment type="cofactor">
    <cofactor evidence="1">
        <name>Mg(2+)</name>
        <dbReference type="ChEBI" id="CHEBI:18420"/>
    </cofactor>
</comment>
<dbReference type="NCBIfam" id="TIGR00565">
    <property type="entry name" value="trpE_proteo"/>
    <property type="match status" value="1"/>
</dbReference>
<comment type="similarity">
    <text evidence="2 7">Belongs to the anthranilate synthase component I family.</text>
</comment>
<evidence type="ECO:0000256" key="4">
    <source>
        <dbReference type="ARBA" id="ARBA00022842"/>
    </source>
</evidence>
<evidence type="ECO:0000256" key="3">
    <source>
        <dbReference type="ARBA" id="ARBA00022723"/>
    </source>
</evidence>
<accession>A0ABM7L1P2</accession>
<dbReference type="InterPro" id="IPR015890">
    <property type="entry name" value="Chorismate_C"/>
</dbReference>
<keyword evidence="5 7" id="KW-0456">Lyase</keyword>
<dbReference type="InterPro" id="IPR006805">
    <property type="entry name" value="Anth_synth_I_N"/>
</dbReference>
<dbReference type="Pfam" id="PF00425">
    <property type="entry name" value="Chorismate_bind"/>
    <property type="match status" value="1"/>
</dbReference>
<keyword evidence="7" id="KW-0028">Amino-acid biosynthesis</keyword>
<sequence>MRVGVLISLEEHIPYVKHPLALYASLKRPDTLLLESAQTDNKRHTKSLILSHACLKLTCLDLCVLVEALSANGAVFLKQLSNLFKTHLQEGQLRLHYPKNTALYDEFLKLKMPSPLDVLRQIFQGVSNKPSHPFGLFCAGLFGFELIGAFEDLPTLEVQDNSAPDFLFYVAETLIIIDHEKQSTQILGSCFDLAYQALIQDKIKELKQKALILKEFSPKTYPQNSTLSTNCNDEAFARMVSTLQEQIKAGEIFQAVPSRSFYLECQDPLSAYYHLKVTNPSPYMFYMQTQDFSLFGASPESALKYDASTNLVQIYPIAGTRSRAKNPDGSIDFDLDNRLELDLLSDAKERAEHIMLLDLARNDIARVAKPHTRLVNKLLKVEKYAHVMHLCSCVQGELKEGLDALHAYRSFMNAGTLSGAPKIAALKLIAALEGKRRGSYGGSVGYLCADGSMDTCIVIRAAFVQDQRATIQAGAGIVLGSLIEAEIAETKAKARAVINAILKTHA</sequence>
<dbReference type="NCBIfam" id="NF010079">
    <property type="entry name" value="PRK13564.1"/>
    <property type="match status" value="1"/>
</dbReference>
<dbReference type="PRINTS" id="PR00095">
    <property type="entry name" value="ANTSNTHASEI"/>
</dbReference>
<dbReference type="PANTHER" id="PTHR11236">
    <property type="entry name" value="AMINOBENZOATE/ANTHRANILATE SYNTHASE"/>
    <property type="match status" value="1"/>
</dbReference>
<evidence type="ECO:0000259" key="8">
    <source>
        <dbReference type="Pfam" id="PF00425"/>
    </source>
</evidence>
<reference evidence="10 11" key="1">
    <citation type="submission" date="2020-04" db="EMBL/GenBank/DDBJ databases">
        <title>Genomic analysis of gastric non-Helicobacter pylori Helicobacters isolated in Japan.</title>
        <authorList>
            <person name="Suzuki M."/>
            <person name="Rimbara E."/>
        </authorList>
    </citation>
    <scope>NUCLEOTIDE SEQUENCE [LARGE SCALE GENOMIC DNA]</scope>
    <source>
        <strain evidence="10 11">NHP19-0020</strain>
    </source>
</reference>